<dbReference type="InterPro" id="IPR012836">
    <property type="entry name" value="FlgF"/>
</dbReference>
<feature type="domain" description="Flagellar basal body rod protein N-terminal" evidence="2">
    <location>
        <begin position="5"/>
        <end position="35"/>
    </location>
</feature>
<dbReference type="Pfam" id="PF06429">
    <property type="entry name" value="Flg_bbr_C"/>
    <property type="match status" value="1"/>
</dbReference>
<feature type="domain" description="Flagellar hook protein FlgE/F/G-like D1" evidence="4">
    <location>
        <begin position="88"/>
        <end position="152"/>
    </location>
</feature>
<dbReference type="NCBIfam" id="TIGR03506">
    <property type="entry name" value="FlgEFG_subfam"/>
    <property type="match status" value="1"/>
</dbReference>
<dbReference type="GO" id="GO:0071978">
    <property type="term" value="P:bacterial-type flagellum-dependent swarming motility"/>
    <property type="evidence" value="ECO:0007669"/>
    <property type="project" value="TreeGrafter"/>
</dbReference>
<dbReference type="InterPro" id="IPR001444">
    <property type="entry name" value="Flag_bb_rod_N"/>
</dbReference>
<gene>
    <name evidence="5" type="ORF">MNBD_ALPHA09-698</name>
</gene>
<dbReference type="AlphaFoldDB" id="A0A3B0TA59"/>
<sequence length="247" mass="26241">MENALLVGLSQQTALRRQMDIVANNLANMSTTGFKSETPIFEDFVMPLASGGQFSGGANEIRYVRDSALFRSFAEGPLNQTGNALDMAINGKGWFVIGGPDGDLYTRNGNFRLDLAGQIVTSDGLPVLTEDGPIVIGEGESDLTITADGLVTTSEGTKGQLNIVEFENQALLQKQASSVYSAEGLDAIPSTDFRITQGALEGSNVNAISEITEMIAVTRAYTKAAEVLDSTNTLRRRAIETLGQAPA</sequence>
<dbReference type="InterPro" id="IPR020013">
    <property type="entry name" value="Flagellar_FlgE/F/G"/>
</dbReference>
<reference evidence="5" key="1">
    <citation type="submission" date="2018-06" db="EMBL/GenBank/DDBJ databases">
        <authorList>
            <person name="Zhirakovskaya E."/>
        </authorList>
    </citation>
    <scope>NUCLEOTIDE SEQUENCE</scope>
</reference>
<dbReference type="PANTHER" id="PTHR30435">
    <property type="entry name" value="FLAGELLAR PROTEIN"/>
    <property type="match status" value="1"/>
</dbReference>
<dbReference type="InterPro" id="IPR019776">
    <property type="entry name" value="Flagellar_basal_body_rod_CS"/>
</dbReference>
<organism evidence="5">
    <name type="scientific">hydrothermal vent metagenome</name>
    <dbReference type="NCBI Taxonomy" id="652676"/>
    <lineage>
        <taxon>unclassified sequences</taxon>
        <taxon>metagenomes</taxon>
        <taxon>ecological metagenomes</taxon>
    </lineage>
</organism>
<evidence type="ECO:0000313" key="5">
    <source>
        <dbReference type="EMBL" id="VAW11382.1"/>
    </source>
</evidence>
<keyword evidence="5" id="KW-0966">Cell projection</keyword>
<name>A0A3B0TA59_9ZZZZ</name>
<dbReference type="InterPro" id="IPR010930">
    <property type="entry name" value="Flg_bb/hook_C_dom"/>
</dbReference>
<protein>
    <submittedName>
        <fullName evidence="5">Flagellar basal-body rod protein FlgG</fullName>
    </submittedName>
</protein>
<evidence type="ECO:0000259" key="2">
    <source>
        <dbReference type="Pfam" id="PF00460"/>
    </source>
</evidence>
<keyword evidence="5" id="KW-0969">Cilium</keyword>
<evidence type="ECO:0000256" key="1">
    <source>
        <dbReference type="ARBA" id="ARBA00009677"/>
    </source>
</evidence>
<evidence type="ECO:0000259" key="3">
    <source>
        <dbReference type="Pfam" id="PF06429"/>
    </source>
</evidence>
<dbReference type="InterPro" id="IPR053967">
    <property type="entry name" value="LlgE_F_G-like_D1"/>
</dbReference>
<dbReference type="SUPFAM" id="SSF117143">
    <property type="entry name" value="Flagellar hook protein flgE"/>
    <property type="match status" value="1"/>
</dbReference>
<dbReference type="Pfam" id="PF00460">
    <property type="entry name" value="Flg_bb_rod"/>
    <property type="match status" value="1"/>
</dbReference>
<comment type="similarity">
    <text evidence="1">Belongs to the flagella basal body rod proteins family.</text>
</comment>
<accession>A0A3B0TA59</accession>
<dbReference type="NCBIfam" id="TIGR02490">
    <property type="entry name" value="flgF"/>
    <property type="match status" value="1"/>
</dbReference>
<dbReference type="EMBL" id="UOEM01000031">
    <property type="protein sequence ID" value="VAW11382.1"/>
    <property type="molecule type" value="Genomic_DNA"/>
</dbReference>
<proteinExistence type="inferred from homology"/>
<feature type="domain" description="Flagellar basal-body/hook protein C-terminal" evidence="3">
    <location>
        <begin position="197"/>
        <end position="239"/>
    </location>
</feature>
<dbReference type="Pfam" id="PF22692">
    <property type="entry name" value="LlgE_F_G_D1"/>
    <property type="match status" value="1"/>
</dbReference>
<dbReference type="PROSITE" id="PS00588">
    <property type="entry name" value="FLAGELLA_BB_ROD"/>
    <property type="match status" value="1"/>
</dbReference>
<evidence type="ECO:0000259" key="4">
    <source>
        <dbReference type="Pfam" id="PF22692"/>
    </source>
</evidence>
<dbReference type="PANTHER" id="PTHR30435:SF19">
    <property type="entry name" value="FLAGELLAR BASAL-BODY ROD PROTEIN FLGG"/>
    <property type="match status" value="1"/>
</dbReference>
<dbReference type="GO" id="GO:0030694">
    <property type="term" value="C:bacterial-type flagellum basal body, rod"/>
    <property type="evidence" value="ECO:0007669"/>
    <property type="project" value="InterPro"/>
</dbReference>
<dbReference type="InterPro" id="IPR037925">
    <property type="entry name" value="FlgE/F/G-like"/>
</dbReference>
<keyword evidence="5" id="KW-0282">Flagellum</keyword>